<protein>
    <submittedName>
        <fullName evidence="1">DNA repair photolyase</fullName>
    </submittedName>
</protein>
<proteinExistence type="predicted"/>
<gene>
    <name evidence="1" type="ORF">TKV_c16810</name>
</gene>
<organism evidence="1 2">
    <name type="scientific">Thermoanaerobacter kivui</name>
    <name type="common">Acetogenium kivui</name>
    <dbReference type="NCBI Taxonomy" id="2325"/>
    <lineage>
        <taxon>Bacteria</taxon>
        <taxon>Bacillati</taxon>
        <taxon>Bacillota</taxon>
        <taxon>Clostridia</taxon>
        <taxon>Thermoanaerobacterales</taxon>
        <taxon>Thermoanaerobacteraceae</taxon>
        <taxon>Thermoanaerobacter</taxon>
    </lineage>
</organism>
<dbReference type="HOGENOM" id="CLU_069130_0_0_9"/>
<evidence type="ECO:0000313" key="1">
    <source>
        <dbReference type="EMBL" id="AIS52835.1"/>
    </source>
</evidence>
<dbReference type="STRING" id="2325.TKV_c16810"/>
<reference evidence="2" key="1">
    <citation type="journal article" date="2015" name="Genome Announc.">
        <title>Whole-Genome Sequences of 80 Environmental and Clinical Isolates of Burkholderia pseudomallei.</title>
        <authorList>
            <person name="Johnson S.L."/>
            <person name="Baker A.L."/>
            <person name="Chain P.S."/>
            <person name="Currie B.J."/>
            <person name="Daligault H.E."/>
            <person name="Davenport K.W."/>
            <person name="Davis C.B."/>
            <person name="Inglis T.J."/>
            <person name="Kaestli M."/>
            <person name="Koren S."/>
            <person name="Mayo M."/>
            <person name="Merritt A.J."/>
            <person name="Price E.P."/>
            <person name="Sarovich D.S."/>
            <person name="Warner J."/>
            <person name="Rosovitz M.J."/>
        </authorList>
    </citation>
    <scope>NUCLEOTIDE SEQUENCE [LARGE SCALE GENOMIC DNA]</scope>
    <source>
        <strain evidence="2">DSM 2030</strain>
    </source>
</reference>
<name>A0A097ASN2_THEKI</name>
<dbReference type="KEGG" id="tki:TKV_c16810"/>
<dbReference type="EMBL" id="CP009170">
    <property type="protein sequence ID" value="AIS52835.1"/>
    <property type="molecule type" value="Genomic_DNA"/>
</dbReference>
<accession>A0A097ASN2</accession>
<dbReference type="InterPro" id="IPR014998">
    <property type="entry name" value="DUF1848"/>
</dbReference>
<dbReference type="Proteomes" id="UP000029669">
    <property type="component" value="Chromosome"/>
</dbReference>
<dbReference type="OrthoDB" id="9771212at2"/>
<evidence type="ECO:0000313" key="2">
    <source>
        <dbReference type="Proteomes" id="UP000029669"/>
    </source>
</evidence>
<dbReference type="eggNOG" id="COG1533">
    <property type="taxonomic scope" value="Bacteria"/>
</dbReference>
<keyword evidence="2" id="KW-1185">Reference proteome</keyword>
<dbReference type="GO" id="GO:0016829">
    <property type="term" value="F:lyase activity"/>
    <property type="evidence" value="ECO:0007669"/>
    <property type="project" value="UniProtKB-KW"/>
</dbReference>
<dbReference type="RefSeq" id="WP_049685515.1">
    <property type="nucleotide sequence ID" value="NZ_CP009170.1"/>
</dbReference>
<keyword evidence="1" id="KW-0456">Lyase</keyword>
<dbReference type="Pfam" id="PF08902">
    <property type="entry name" value="DUF1848"/>
    <property type="match status" value="1"/>
</dbReference>
<sequence>MIISASRRTDIPSFYSDWFFKRIEEGYVLVRNPFNFHQVSKVSLKKDAVDGIVFWTKNPEKMIPKLHLIEDYAYYFLFTLNPYDKRIERNVPEKSHIIEVFKKLSIKIGKERVIWRYDPIILTPEFDIEYHVKSFKEIMSKLYGYTSKCIISFVTFYPKVRKNLEKIGAYEINKEQKLEIAHRFSEIAKEHSIKLEICAEELDLSSYGVEHGRCIDPDLIGELSGKKLDVGKDKNQRKLCGCAESVDVGAYDTCLHGCIYCYANSNISSIKENAKQYDVNSPLLCSKLAENDVIKERGIKSCAISQTSIFDK</sequence>
<dbReference type="AlphaFoldDB" id="A0A097ASN2"/>